<evidence type="ECO:0000259" key="4">
    <source>
        <dbReference type="Pfam" id="PF00155"/>
    </source>
</evidence>
<dbReference type="KEGG" id="bvv:BHK69_25885"/>
<gene>
    <name evidence="5" type="ORF">BHK69_25885</name>
</gene>
<feature type="domain" description="Aminotransferase class I/classII large" evidence="4">
    <location>
        <begin position="89"/>
        <end position="431"/>
    </location>
</feature>
<dbReference type="GO" id="GO:0008710">
    <property type="term" value="F:8-amino-7-oxononanoate synthase activity"/>
    <property type="evidence" value="ECO:0007669"/>
    <property type="project" value="TreeGrafter"/>
</dbReference>
<dbReference type="InterPro" id="IPR015424">
    <property type="entry name" value="PyrdxlP-dep_Trfase"/>
</dbReference>
<dbReference type="EMBL" id="CP017147">
    <property type="protein sequence ID" value="AOO83414.1"/>
    <property type="molecule type" value="Genomic_DNA"/>
</dbReference>
<dbReference type="PANTHER" id="PTHR13693:SF100">
    <property type="entry name" value="8-AMINO-7-OXONONANOATE SYNTHASE"/>
    <property type="match status" value="1"/>
</dbReference>
<dbReference type="Pfam" id="PF00155">
    <property type="entry name" value="Aminotran_1_2"/>
    <property type="match status" value="1"/>
</dbReference>
<evidence type="ECO:0000313" key="5">
    <source>
        <dbReference type="EMBL" id="AOO83414.1"/>
    </source>
</evidence>
<keyword evidence="3" id="KW-0663">Pyridoxal phosphate</keyword>
<comment type="cofactor">
    <cofactor evidence="1">
        <name>pyridoxal 5'-phosphate</name>
        <dbReference type="ChEBI" id="CHEBI:597326"/>
    </cofactor>
</comment>
<dbReference type="InterPro" id="IPR050087">
    <property type="entry name" value="AON_synthase_class-II"/>
</dbReference>
<dbReference type="GO" id="GO:0009102">
    <property type="term" value="P:biotin biosynthetic process"/>
    <property type="evidence" value="ECO:0007669"/>
    <property type="project" value="TreeGrafter"/>
</dbReference>
<evidence type="ECO:0000256" key="2">
    <source>
        <dbReference type="ARBA" id="ARBA00022679"/>
    </source>
</evidence>
<dbReference type="InterPro" id="IPR015421">
    <property type="entry name" value="PyrdxlP-dep_Trfase_major"/>
</dbReference>
<keyword evidence="6" id="KW-1185">Reference proteome</keyword>
<dbReference type="PANTHER" id="PTHR13693">
    <property type="entry name" value="CLASS II AMINOTRANSFERASE/8-AMINO-7-OXONONANOATE SYNTHASE"/>
    <property type="match status" value="1"/>
</dbReference>
<dbReference type="GO" id="GO:0030170">
    <property type="term" value="F:pyridoxal phosphate binding"/>
    <property type="evidence" value="ECO:0007669"/>
    <property type="project" value="InterPro"/>
</dbReference>
<dbReference type="InterPro" id="IPR015422">
    <property type="entry name" value="PyrdxlP-dep_Trfase_small"/>
</dbReference>
<accession>A0A1D7U7T6</accession>
<organism evidence="5 6">
    <name type="scientific">Bosea vaviloviae</name>
    <dbReference type="NCBI Taxonomy" id="1526658"/>
    <lineage>
        <taxon>Bacteria</taxon>
        <taxon>Pseudomonadati</taxon>
        <taxon>Pseudomonadota</taxon>
        <taxon>Alphaproteobacteria</taxon>
        <taxon>Hyphomicrobiales</taxon>
        <taxon>Boseaceae</taxon>
        <taxon>Bosea</taxon>
    </lineage>
</organism>
<dbReference type="SUPFAM" id="SSF53383">
    <property type="entry name" value="PLP-dependent transferases"/>
    <property type="match status" value="1"/>
</dbReference>
<dbReference type="Gene3D" id="3.90.1150.10">
    <property type="entry name" value="Aspartate Aminotransferase, domain 1"/>
    <property type="match status" value="1"/>
</dbReference>
<reference evidence="5 6" key="1">
    <citation type="journal article" date="2015" name="Antonie Van Leeuwenhoek">
        <title>Bosea vaviloviae sp. nov., a new species of slow-growing rhizobia isolated from nodules of the relict species Vavilovia formosa (Stev.) Fed.</title>
        <authorList>
            <person name="Safronova V.I."/>
            <person name="Kuznetsova I.G."/>
            <person name="Sazanova A.L."/>
            <person name="Kimeklis A.K."/>
            <person name="Belimov A.A."/>
            <person name="Andronov E.E."/>
            <person name="Pinaev A.G."/>
            <person name="Chizhevskaya E.P."/>
            <person name="Pukhaev A.R."/>
            <person name="Popov K.P."/>
            <person name="Willems A."/>
            <person name="Tikhonovich I.A."/>
        </authorList>
    </citation>
    <scope>NUCLEOTIDE SEQUENCE [LARGE SCALE GENOMIC DNA]</scope>
    <source>
        <strain evidence="5 6">Vaf18</strain>
    </source>
</reference>
<protein>
    <submittedName>
        <fullName evidence="5">8-amino-7-oxononanoate synthase</fullName>
    </submittedName>
</protein>
<sequence>MTTGDGNPLSDDALADLLARMSKTPKAAPVTPTRPSRPEKHYSVAFEDHPLYQQMKFQRGFASFAGLQSPYYRQHDVRAGAVSVIEGKPVVNFASYDYLGLNGHPEITQAIAKAAGEFGSSVSASRISAGERSVHRELERAIARNYEAQDCIAFVSGHAGAVSTIATLLGPKDLLVHDALIHNCVVVGAQLAGCTRRLFPHNDLDALEAMLAADRHRFERVLIVSEGLFSMDGDGPDLGRLIAIKQGFSAWLMIDDAHGLGVLGTAGRGIFEHQQVAPDGVDLWLGTLSKTLVSCGGYVAGCEAVVDLLKHQAPGFVYSVGMPAPAAVASTAALGLMEREPERVERLQRQSQRFHARAVAAGLDTGESWGFGVVPIIIGETVATLVLAERLLSQGINAFPIVPPGVPEKAARLRFFINATHSDQQIDDAVDCVAREIGALAGFSLKEILRR</sequence>
<dbReference type="Proteomes" id="UP000094969">
    <property type="component" value="Chromosome"/>
</dbReference>
<dbReference type="OrthoDB" id="9807157at2"/>
<dbReference type="STRING" id="1526658.BHK69_25885"/>
<proteinExistence type="predicted"/>
<evidence type="ECO:0000256" key="1">
    <source>
        <dbReference type="ARBA" id="ARBA00001933"/>
    </source>
</evidence>
<dbReference type="Gene3D" id="3.40.640.10">
    <property type="entry name" value="Type I PLP-dependent aspartate aminotransferase-like (Major domain)"/>
    <property type="match status" value="1"/>
</dbReference>
<dbReference type="InterPro" id="IPR004839">
    <property type="entry name" value="Aminotransferase_I/II_large"/>
</dbReference>
<dbReference type="AlphaFoldDB" id="A0A1D7U7T6"/>
<evidence type="ECO:0000313" key="6">
    <source>
        <dbReference type="Proteomes" id="UP000094969"/>
    </source>
</evidence>
<keyword evidence="2" id="KW-0808">Transferase</keyword>
<name>A0A1D7U7T6_9HYPH</name>
<evidence type="ECO:0000256" key="3">
    <source>
        <dbReference type="ARBA" id="ARBA00022898"/>
    </source>
</evidence>